<dbReference type="Gene3D" id="3.40.630.30">
    <property type="match status" value="1"/>
</dbReference>
<dbReference type="Proteomes" id="UP000317648">
    <property type="component" value="Chromosome"/>
</dbReference>
<evidence type="ECO:0000313" key="3">
    <source>
        <dbReference type="Proteomes" id="UP000317648"/>
    </source>
</evidence>
<sequence length="411" mass="46088">MEELSRRVCLDVRRGEILRSCSPGPAASLCVLFLEPFTFVPPLRFMHIDLITDDASLAGLAGEWDSLTRDVPFRSFAWLSTWWKHYHEGELFVLAVRDEQNTLIGLAPWRRSRHAGRGKVLQFLGSGEVCSDYLSLLTTSDTAEAATTAVASWLTRNNREWDVLELAGVSTSDCVAAKLVGNLVDNGNAVNRKEADNCWRIELPDNWDDYLAALSKSHRKQIRRLWKNAFESGRAQLHTASSPEELQRGMEILVDQHQRRRRSLGEPGCFASKAFSGFLHEAAERMFPTGQIELHWVEVEGRPVTAEIHLSGGGVSYAYQSGVDPDYLHEESGRLIMIATIRRAMEQGRRAFDFCRGDEPYKAHFRAEPRPSVDLRIAADSTSSQLRHGVWLAGDTVKSLVKAGLNLTGMH</sequence>
<dbReference type="AlphaFoldDB" id="A0A518E586"/>
<proteinExistence type="predicted"/>
<dbReference type="SUPFAM" id="SSF55729">
    <property type="entry name" value="Acyl-CoA N-acyltransferases (Nat)"/>
    <property type="match status" value="1"/>
</dbReference>
<keyword evidence="3" id="KW-1185">Reference proteome</keyword>
<evidence type="ECO:0000259" key="1">
    <source>
        <dbReference type="Pfam" id="PF13480"/>
    </source>
</evidence>
<reference evidence="2 3" key="1">
    <citation type="submission" date="2019-02" db="EMBL/GenBank/DDBJ databases">
        <title>Deep-cultivation of Planctomycetes and their phenomic and genomic characterization uncovers novel biology.</title>
        <authorList>
            <person name="Wiegand S."/>
            <person name="Jogler M."/>
            <person name="Boedeker C."/>
            <person name="Pinto D."/>
            <person name="Vollmers J."/>
            <person name="Rivas-Marin E."/>
            <person name="Kohn T."/>
            <person name="Peeters S.H."/>
            <person name="Heuer A."/>
            <person name="Rast P."/>
            <person name="Oberbeckmann S."/>
            <person name="Bunk B."/>
            <person name="Jeske O."/>
            <person name="Meyerdierks A."/>
            <person name="Storesund J.E."/>
            <person name="Kallscheuer N."/>
            <person name="Luecker S."/>
            <person name="Lage O.M."/>
            <person name="Pohl T."/>
            <person name="Merkel B.J."/>
            <person name="Hornburger P."/>
            <person name="Mueller R.-W."/>
            <person name="Bruemmer F."/>
            <person name="Labrenz M."/>
            <person name="Spormann A.M."/>
            <person name="Op den Camp H."/>
            <person name="Overmann J."/>
            <person name="Amann R."/>
            <person name="Jetten M.S.M."/>
            <person name="Mascher T."/>
            <person name="Medema M.H."/>
            <person name="Devos D.P."/>
            <person name="Kaster A.-K."/>
            <person name="Ovreas L."/>
            <person name="Rohde M."/>
            <person name="Galperin M.Y."/>
            <person name="Jogler C."/>
        </authorList>
    </citation>
    <scope>NUCLEOTIDE SEQUENCE [LARGE SCALE GENOMIC DNA]</scope>
    <source>
        <strain evidence="2 3">Pla85_3_4</strain>
    </source>
</reference>
<evidence type="ECO:0000313" key="2">
    <source>
        <dbReference type="EMBL" id="QDU99241.1"/>
    </source>
</evidence>
<dbReference type="OrthoDB" id="9808976at2"/>
<name>A0A518E586_9BACT</name>
<accession>A0A518E586</accession>
<dbReference type="InterPro" id="IPR038740">
    <property type="entry name" value="BioF2-like_GNAT_dom"/>
</dbReference>
<gene>
    <name evidence="2" type="ORF">Pla8534_71540</name>
</gene>
<dbReference type="KEGG" id="lcre:Pla8534_71540"/>
<protein>
    <recommendedName>
        <fullName evidence="1">BioF2-like acetyltransferase domain-containing protein</fullName>
    </recommendedName>
</protein>
<dbReference type="InterPro" id="IPR016181">
    <property type="entry name" value="Acyl_CoA_acyltransferase"/>
</dbReference>
<feature type="domain" description="BioF2-like acetyltransferase" evidence="1">
    <location>
        <begin position="216"/>
        <end position="362"/>
    </location>
</feature>
<dbReference type="EMBL" id="CP036433">
    <property type="protein sequence ID" value="QDU99241.1"/>
    <property type="molecule type" value="Genomic_DNA"/>
</dbReference>
<dbReference type="Pfam" id="PF13480">
    <property type="entry name" value="Acetyltransf_6"/>
    <property type="match status" value="1"/>
</dbReference>
<organism evidence="2 3">
    <name type="scientific">Lignipirellula cremea</name>
    <dbReference type="NCBI Taxonomy" id="2528010"/>
    <lineage>
        <taxon>Bacteria</taxon>
        <taxon>Pseudomonadati</taxon>
        <taxon>Planctomycetota</taxon>
        <taxon>Planctomycetia</taxon>
        <taxon>Pirellulales</taxon>
        <taxon>Pirellulaceae</taxon>
        <taxon>Lignipirellula</taxon>
    </lineage>
</organism>